<evidence type="ECO:0000313" key="3">
    <source>
        <dbReference type="Proteomes" id="UP000324376"/>
    </source>
</evidence>
<comment type="caution">
    <text evidence="2">The sequence shown here is derived from an EMBL/GenBank/DDBJ whole genome shotgun (WGS) entry which is preliminary data.</text>
</comment>
<feature type="region of interest" description="Disordered" evidence="1">
    <location>
        <begin position="43"/>
        <end position="77"/>
    </location>
</feature>
<dbReference type="EMBL" id="VNHU01000003">
    <property type="protein sequence ID" value="TYP75001.1"/>
    <property type="molecule type" value="Genomic_DNA"/>
</dbReference>
<reference evidence="2 3" key="1">
    <citation type="submission" date="2019-07" db="EMBL/GenBank/DDBJ databases">
        <title>Genomic Encyclopedia of Archaeal and Bacterial Type Strains, Phase II (KMG-II): from individual species to whole genera.</title>
        <authorList>
            <person name="Goeker M."/>
        </authorList>
    </citation>
    <scope>NUCLEOTIDE SEQUENCE [LARGE SCALE GENOMIC DNA]</scope>
    <source>
        <strain evidence="2 3">DSM 17527</strain>
    </source>
</reference>
<protein>
    <submittedName>
        <fullName evidence="2">Uncharacterized protein</fullName>
    </submittedName>
</protein>
<evidence type="ECO:0000313" key="2">
    <source>
        <dbReference type="EMBL" id="TYP75001.1"/>
    </source>
</evidence>
<dbReference type="AlphaFoldDB" id="A0A5S5C6E8"/>
<name>A0A5S5C6E8_9FLAO</name>
<proteinExistence type="predicted"/>
<organism evidence="2 3">
    <name type="scientific">Aquimarina intermedia</name>
    <dbReference type="NCBI Taxonomy" id="350814"/>
    <lineage>
        <taxon>Bacteria</taxon>
        <taxon>Pseudomonadati</taxon>
        <taxon>Bacteroidota</taxon>
        <taxon>Flavobacteriia</taxon>
        <taxon>Flavobacteriales</taxon>
        <taxon>Flavobacteriaceae</taxon>
        <taxon>Aquimarina</taxon>
    </lineage>
</organism>
<accession>A0A5S5C6E8</accession>
<dbReference type="RefSeq" id="WP_148782006.1">
    <property type="nucleotide sequence ID" value="NZ_VNHU01000003.1"/>
</dbReference>
<sequence>MKKYKYVSTGSDELCNGMAGTYDYEPPRPHGNCHCTIAMVDSDDNKNDHRDGESNDEDCFSITTSPPSEPSREEGYDSAYNMDYQIDCYDHNGNVVNGTSGTKSFSYNSEPGGDAVAEFYAWKQDMLDEIRQEAEDLCDDCNPPEEQPPRVS</sequence>
<evidence type="ECO:0000256" key="1">
    <source>
        <dbReference type="SAM" id="MobiDB-lite"/>
    </source>
</evidence>
<dbReference type="Proteomes" id="UP000324376">
    <property type="component" value="Unassembled WGS sequence"/>
</dbReference>
<gene>
    <name evidence="2" type="ORF">BD809_10363</name>
</gene>
<feature type="compositionally biased region" description="Basic and acidic residues" evidence="1">
    <location>
        <begin position="43"/>
        <end position="53"/>
    </location>
</feature>
<keyword evidence="3" id="KW-1185">Reference proteome</keyword>